<feature type="chain" id="PRO_5019110673" evidence="6">
    <location>
        <begin position="23"/>
        <end position="411"/>
    </location>
</feature>
<dbReference type="InterPro" id="IPR014353">
    <property type="entry name" value="Membr-bd_ADH_cyt_c"/>
</dbReference>
<dbReference type="PANTHER" id="PTHR35008">
    <property type="entry name" value="BLL4482 PROTEIN-RELATED"/>
    <property type="match status" value="1"/>
</dbReference>
<dbReference type="EMBL" id="LR134510">
    <property type="protein sequence ID" value="VEJ09133.1"/>
    <property type="molecule type" value="Genomic_DNA"/>
</dbReference>
<reference evidence="8 9" key="1">
    <citation type="submission" date="2018-12" db="EMBL/GenBank/DDBJ databases">
        <authorList>
            <consortium name="Pathogen Informatics"/>
        </authorList>
    </citation>
    <scope>NUCLEOTIDE SEQUENCE [LARGE SCALE GENOMIC DNA]</scope>
    <source>
        <strain evidence="8 9">NCTC12871</strain>
    </source>
</reference>
<evidence type="ECO:0000259" key="7">
    <source>
        <dbReference type="PROSITE" id="PS51007"/>
    </source>
</evidence>
<dbReference type="PROSITE" id="PS51007">
    <property type="entry name" value="CYTC"/>
    <property type="match status" value="3"/>
</dbReference>
<keyword evidence="9" id="KW-1185">Reference proteome</keyword>
<feature type="binding site" description="covalent" evidence="4">
    <location>
        <position position="194"/>
    </location>
    <ligand>
        <name>heme c</name>
        <dbReference type="ChEBI" id="CHEBI:61717"/>
        <label>2</label>
    </ligand>
</feature>
<keyword evidence="2 5" id="KW-0479">Metal-binding</keyword>
<comment type="cofactor">
    <cofactor evidence="4">
        <name>heme c</name>
        <dbReference type="ChEBI" id="CHEBI:61717"/>
    </cofactor>
    <text evidence="4">Binds 3 heme c groups covalently per subunit.</text>
</comment>
<evidence type="ECO:0000313" key="9">
    <source>
        <dbReference type="Proteomes" id="UP000279799"/>
    </source>
</evidence>
<accession>A0A448TTG5</accession>
<dbReference type="Pfam" id="PF00034">
    <property type="entry name" value="Cytochrom_C"/>
    <property type="match status" value="2"/>
</dbReference>
<dbReference type="SUPFAM" id="SSF46626">
    <property type="entry name" value="Cytochrome c"/>
    <property type="match status" value="3"/>
</dbReference>
<keyword evidence="3 5" id="KW-0408">Iron</keyword>
<feature type="domain" description="Cytochrome c" evidence="7">
    <location>
        <begin position="32"/>
        <end position="134"/>
    </location>
</feature>
<dbReference type="EC" id="1.1.99.3" evidence="8"/>
<dbReference type="AlphaFoldDB" id="A0A448TTG5"/>
<dbReference type="Gene3D" id="1.10.760.10">
    <property type="entry name" value="Cytochrome c-like domain"/>
    <property type="match status" value="3"/>
</dbReference>
<dbReference type="PANTHER" id="PTHR35008:SF4">
    <property type="entry name" value="BLL4482 PROTEIN"/>
    <property type="match status" value="1"/>
</dbReference>
<gene>
    <name evidence="8" type="ORF">NCTC12871_00569</name>
</gene>
<organism evidence="8 9">
    <name type="scientific">Actinobacillus delphinicola</name>
    <dbReference type="NCBI Taxonomy" id="51161"/>
    <lineage>
        <taxon>Bacteria</taxon>
        <taxon>Pseudomonadati</taxon>
        <taxon>Pseudomonadota</taxon>
        <taxon>Gammaproteobacteria</taxon>
        <taxon>Pasteurellales</taxon>
        <taxon>Pasteurellaceae</taxon>
        <taxon>Actinobacillus</taxon>
    </lineage>
</organism>
<dbReference type="GO" id="GO:0005506">
    <property type="term" value="F:iron ion binding"/>
    <property type="evidence" value="ECO:0007669"/>
    <property type="project" value="InterPro"/>
</dbReference>
<dbReference type="GO" id="GO:0009055">
    <property type="term" value="F:electron transfer activity"/>
    <property type="evidence" value="ECO:0007669"/>
    <property type="project" value="InterPro"/>
</dbReference>
<dbReference type="KEGG" id="adp:NCTC12871_00569"/>
<feature type="binding site" description="axial binding residue" evidence="5">
    <location>
        <position position="50"/>
    </location>
    <ligand>
        <name>heme c</name>
        <dbReference type="ChEBI" id="CHEBI:61717"/>
        <label>1</label>
    </ligand>
    <ligandPart>
        <name>Fe</name>
        <dbReference type="ChEBI" id="CHEBI:18248"/>
    </ligandPart>
</feature>
<feature type="binding site" description="axial binding residue" evidence="5">
    <location>
        <position position="195"/>
    </location>
    <ligand>
        <name>heme c</name>
        <dbReference type="ChEBI" id="CHEBI:61717"/>
        <label>2</label>
    </ligand>
    <ligandPart>
        <name>Fe</name>
        <dbReference type="ChEBI" id="CHEBI:18248"/>
    </ligandPart>
</feature>
<feature type="binding site" description="covalent" evidence="4">
    <location>
        <position position="46"/>
    </location>
    <ligand>
        <name>heme c</name>
        <dbReference type="ChEBI" id="CHEBI:61717"/>
        <label>1</label>
    </ligand>
</feature>
<dbReference type="PIRSF" id="PIRSF000018">
    <property type="entry name" value="Mb_ADH_cyt_c"/>
    <property type="match status" value="1"/>
</dbReference>
<dbReference type="GO" id="GO:0020037">
    <property type="term" value="F:heme binding"/>
    <property type="evidence" value="ECO:0007669"/>
    <property type="project" value="InterPro"/>
</dbReference>
<dbReference type="GO" id="GO:0033717">
    <property type="term" value="F:gluconate 2-dehydrogenase (acceptor) activity"/>
    <property type="evidence" value="ECO:0007669"/>
    <property type="project" value="UniProtKB-EC"/>
</dbReference>
<feature type="binding site" description="covalent" evidence="4">
    <location>
        <position position="315"/>
    </location>
    <ligand>
        <name>heme c</name>
        <dbReference type="ChEBI" id="CHEBI:61717"/>
        <label>3</label>
    </ligand>
</feature>
<keyword evidence="8" id="KW-0560">Oxidoreductase</keyword>
<dbReference type="Proteomes" id="UP000279799">
    <property type="component" value="Chromosome"/>
</dbReference>
<dbReference type="GO" id="GO:0016020">
    <property type="term" value="C:membrane"/>
    <property type="evidence" value="ECO:0007669"/>
    <property type="project" value="InterPro"/>
</dbReference>
<evidence type="ECO:0000256" key="4">
    <source>
        <dbReference type="PIRSR" id="PIRSR000018-50"/>
    </source>
</evidence>
<feature type="binding site" description="axial binding residue" evidence="5">
    <location>
        <position position="316"/>
    </location>
    <ligand>
        <name>heme c</name>
        <dbReference type="ChEBI" id="CHEBI:61717"/>
        <label>3</label>
    </ligand>
    <ligandPart>
        <name>Fe</name>
        <dbReference type="ChEBI" id="CHEBI:18248"/>
    </ligandPart>
</feature>
<feature type="domain" description="Cytochrome c" evidence="7">
    <location>
        <begin position="176"/>
        <end position="283"/>
    </location>
</feature>
<evidence type="ECO:0000256" key="6">
    <source>
        <dbReference type="SAM" id="SignalP"/>
    </source>
</evidence>
<keyword evidence="1 4" id="KW-0349">Heme</keyword>
<name>A0A448TTG5_9PAST</name>
<keyword evidence="6" id="KW-0732">Signal</keyword>
<dbReference type="InterPro" id="IPR009056">
    <property type="entry name" value="Cyt_c-like_dom"/>
</dbReference>
<dbReference type="InterPro" id="IPR036909">
    <property type="entry name" value="Cyt_c-like_dom_sf"/>
</dbReference>
<feature type="binding site" description="covalent" evidence="4">
    <location>
        <position position="49"/>
    </location>
    <ligand>
        <name>heme c</name>
        <dbReference type="ChEBI" id="CHEBI:61717"/>
        <label>1</label>
    </ligand>
</feature>
<evidence type="ECO:0000256" key="1">
    <source>
        <dbReference type="ARBA" id="ARBA00022617"/>
    </source>
</evidence>
<dbReference type="InterPro" id="IPR051459">
    <property type="entry name" value="Cytochrome_c-type_DH"/>
</dbReference>
<dbReference type="RefSeq" id="WP_126598805.1">
    <property type="nucleotide sequence ID" value="NZ_LR134510.1"/>
</dbReference>
<protein>
    <submittedName>
        <fullName evidence="8">Gluconate 2-dehydrogenase cytochrome c subunit</fullName>
        <ecNumber evidence="8">1.1.99.3</ecNumber>
    </submittedName>
</protein>
<feature type="signal peptide" evidence="6">
    <location>
        <begin position="1"/>
        <end position="22"/>
    </location>
</feature>
<evidence type="ECO:0000256" key="3">
    <source>
        <dbReference type="ARBA" id="ARBA00023004"/>
    </source>
</evidence>
<proteinExistence type="predicted"/>
<feature type="binding site" description="covalent" evidence="4">
    <location>
        <position position="191"/>
    </location>
    <ligand>
        <name>heme c</name>
        <dbReference type="ChEBI" id="CHEBI:61717"/>
        <label>2</label>
    </ligand>
</feature>
<feature type="binding site" description="covalent" evidence="4">
    <location>
        <position position="312"/>
    </location>
    <ligand>
        <name>heme c</name>
        <dbReference type="ChEBI" id="CHEBI:61717"/>
        <label>3</label>
    </ligand>
</feature>
<evidence type="ECO:0000313" key="8">
    <source>
        <dbReference type="EMBL" id="VEJ09133.1"/>
    </source>
</evidence>
<sequence>MKKSALTLIALGLAGLSQTTFAADNTSTDNLKLIQRGAYLADLGDCSGCHTIATGQVYGGGRGFKTPLGTIYSTNISSSKKYGIGNYTYEDFVNAVQKGVAPIGNLYPAMPYVSYSKLTPDDMKALYAYFMQTKPVDQKNRENDLIFPADIRFGLKFWNMLEFNDQPFKNDPQKSASWNRGHYLVEGLGHCGECHTPRNFIMGSENNKALQGAVVDGVNAPDLTTKRLISEGWNKDNLTQFLKDGTSPKGTSFDEMFIVEKHSLTHAKQADIDAIVTYLLDGDNQVKVANNLTAFTKEDMAMPGYGIYMAHCAGCHGNHGEGTPNVAPPLFHNATISNPNIYNTVEVVMNGIPVETYGHLKSYYAMPGYKDRLNSKQITDLINFLHKSLATSTMPTVAENDVQTVINKINH</sequence>
<evidence type="ECO:0000256" key="5">
    <source>
        <dbReference type="PIRSR" id="PIRSR000018-51"/>
    </source>
</evidence>
<evidence type="ECO:0000256" key="2">
    <source>
        <dbReference type="ARBA" id="ARBA00022723"/>
    </source>
</evidence>
<dbReference type="OrthoDB" id="9811281at2"/>
<feature type="domain" description="Cytochrome c" evidence="7">
    <location>
        <begin position="299"/>
        <end position="389"/>
    </location>
</feature>